<proteinExistence type="predicted"/>
<dbReference type="eggNOG" id="ENOG50335J8">
    <property type="taxonomic scope" value="Bacteria"/>
</dbReference>
<dbReference type="Gene3D" id="3.30.70.100">
    <property type="match status" value="1"/>
</dbReference>
<evidence type="ECO:0000313" key="1">
    <source>
        <dbReference type="EMBL" id="ACS22627.1"/>
    </source>
</evidence>
<accession>C5D0Z9</accession>
<organism evidence="1">
    <name type="scientific">Variovorax paradoxus (strain S110)</name>
    <dbReference type="NCBI Taxonomy" id="543728"/>
    <lineage>
        <taxon>Bacteria</taxon>
        <taxon>Pseudomonadati</taxon>
        <taxon>Pseudomonadota</taxon>
        <taxon>Betaproteobacteria</taxon>
        <taxon>Burkholderiales</taxon>
        <taxon>Comamonadaceae</taxon>
        <taxon>Variovorax</taxon>
    </lineage>
</organism>
<gene>
    <name evidence="1" type="ordered locus">Vapar_6061</name>
</gene>
<dbReference type="InterPro" id="IPR011008">
    <property type="entry name" value="Dimeric_a/b-barrel"/>
</dbReference>
<dbReference type="EMBL" id="CP001636">
    <property type="protein sequence ID" value="ACS22627.1"/>
    <property type="molecule type" value="Genomic_DNA"/>
</dbReference>
<dbReference type="AlphaFoldDB" id="C5D0Z9"/>
<sequence>MVIEITNYYALPGQFEAVLAQREHASQVRAELGLPAGRIFRKLEGAGPDVRWECYFENRAAYEADLARRNNSAEFRAARECMHTLLERFERHLQTEADTSRIVADPLRNC</sequence>
<dbReference type="HOGENOM" id="CLU_2342998_0_0_4"/>
<dbReference type="KEGG" id="vap:Vapar_6061"/>
<reference evidence="1" key="1">
    <citation type="submission" date="2009-06" db="EMBL/GenBank/DDBJ databases">
        <title>Complete sequence of chromosome 2 of Variovorax paradoxus S110.</title>
        <authorList>
            <consortium name="US DOE Joint Genome Institute"/>
            <person name="Lucas S."/>
            <person name="Copeland A."/>
            <person name="Lapidus A."/>
            <person name="Glavina del Rio T."/>
            <person name="Tice H."/>
            <person name="Bruce D."/>
            <person name="Goodwin L."/>
            <person name="Pitluck S."/>
            <person name="Chertkov O."/>
            <person name="Brettin T."/>
            <person name="Detter J.C."/>
            <person name="Han C."/>
            <person name="Larimer F."/>
            <person name="Land M."/>
            <person name="Hauser L."/>
            <person name="Kyrpides N."/>
            <person name="Ovchinnikova G."/>
            <person name="Orwin P."/>
            <person name="Leadbetter J.R."/>
            <person name="Spain J.C."/>
            <person name="Han J.I."/>
        </authorList>
    </citation>
    <scope>NUCLEOTIDE SEQUENCE</scope>
    <source>
        <strain evidence="1">S110</strain>
    </source>
</reference>
<protein>
    <recommendedName>
        <fullName evidence="2">Antibiotic biosynthesis monooxygenase</fullName>
    </recommendedName>
</protein>
<evidence type="ECO:0008006" key="2">
    <source>
        <dbReference type="Google" id="ProtNLM"/>
    </source>
</evidence>
<dbReference type="SUPFAM" id="SSF54909">
    <property type="entry name" value="Dimeric alpha+beta barrel"/>
    <property type="match status" value="1"/>
</dbReference>
<dbReference type="STRING" id="543728.Vapar_6061"/>
<name>C5D0Z9_VARPS</name>